<dbReference type="InterPro" id="IPR043145">
    <property type="entry name" value="Znf_ZZ_sf"/>
</dbReference>
<dbReference type="Pfam" id="PF00569">
    <property type="entry name" value="ZZ"/>
    <property type="match status" value="1"/>
</dbReference>
<dbReference type="Gene3D" id="3.30.60.90">
    <property type="match status" value="2"/>
</dbReference>
<dbReference type="HOGENOM" id="CLU_478215_0_0_1"/>
<dbReference type="SUPFAM" id="SSF57850">
    <property type="entry name" value="RING/U-box"/>
    <property type="match status" value="3"/>
</dbReference>
<name>W4JZK0_HETIT</name>
<evidence type="ECO:0000259" key="5">
    <source>
        <dbReference type="SMART" id="SM00291"/>
    </source>
</evidence>
<protein>
    <recommendedName>
        <fullName evidence="5">ZZ-type domain-containing protein</fullName>
    </recommendedName>
</protein>
<evidence type="ECO:0000256" key="1">
    <source>
        <dbReference type="ARBA" id="ARBA00022723"/>
    </source>
</evidence>
<sequence length="570" mass="62096">MCTTPTFYPPNPSQPSFDPLIPVTGLIPQQGSMSSDTNGAQLVVLCHYRHRDPHRFTFGSTIRAYGYLVEKINCIYGIAPQFLKMIWMHDDCDECPIKNDAEFDDMVQLCFGNSRDGGTTVSIRIHDQCGGLEPSVSSHSAPTVIADDAVTVSRHVRSPRNGDGDRRSIGNTQSDISGPHGHTIPTRPMSPTVDISDSGLDGDRSNSQLDTSEESSSSFIPPTSINSDSDTMSDVLSLETLSTNASPVRAANTLLNGITNCSGCGGAFDLLRYVCDTCGEKGCTAGSHFTHECVDGGLHSPDYSPLQSPTRSSSSTCVLEYMLCVDCFNSHGYDHTMSMSTRAASNSRTQLRHAFFEQFCMDGCWVDIGKRWDCAVCEDYILCLACYRLRSSTSVGELSIGSSTDTTRPADENRRSCNGCKQPIIGAQYRCVSCPSKSPLYYLCDECDQVSFILHDPCHIFVKIRGLDGAREIPSLSSISGLYKSPAGPSVHTSTAVKHKRTVCQRHPSHSISGKWFHCPTCPADLCSQCEEDGAHDASHALIVFKAPVNMDHFNIDSGTFKSDRLIFSS</sequence>
<keyword evidence="3" id="KW-0862">Zinc</keyword>
<dbReference type="InterPro" id="IPR000433">
    <property type="entry name" value="Znf_ZZ"/>
</dbReference>
<dbReference type="RefSeq" id="XP_009549285.1">
    <property type="nucleotide sequence ID" value="XM_009550990.1"/>
</dbReference>
<dbReference type="Proteomes" id="UP000030671">
    <property type="component" value="Unassembled WGS sequence"/>
</dbReference>
<feature type="domain" description="ZZ-type" evidence="5">
    <location>
        <begin position="355"/>
        <end position="397"/>
    </location>
</feature>
<dbReference type="GeneID" id="20667392"/>
<evidence type="ECO:0000313" key="7">
    <source>
        <dbReference type="Proteomes" id="UP000030671"/>
    </source>
</evidence>
<keyword evidence="7" id="KW-1185">Reference proteome</keyword>
<reference evidence="6 7" key="1">
    <citation type="journal article" date="2012" name="New Phytol.">
        <title>Insight into trade-off between wood decay and parasitism from the genome of a fungal forest pathogen.</title>
        <authorList>
            <person name="Olson A."/>
            <person name="Aerts A."/>
            <person name="Asiegbu F."/>
            <person name="Belbahri L."/>
            <person name="Bouzid O."/>
            <person name="Broberg A."/>
            <person name="Canback B."/>
            <person name="Coutinho P.M."/>
            <person name="Cullen D."/>
            <person name="Dalman K."/>
            <person name="Deflorio G."/>
            <person name="van Diepen L.T."/>
            <person name="Dunand C."/>
            <person name="Duplessis S."/>
            <person name="Durling M."/>
            <person name="Gonthier P."/>
            <person name="Grimwood J."/>
            <person name="Fossdal C.G."/>
            <person name="Hansson D."/>
            <person name="Henrissat B."/>
            <person name="Hietala A."/>
            <person name="Himmelstrand K."/>
            <person name="Hoffmeister D."/>
            <person name="Hogberg N."/>
            <person name="James T.Y."/>
            <person name="Karlsson M."/>
            <person name="Kohler A."/>
            <person name="Kues U."/>
            <person name="Lee Y.H."/>
            <person name="Lin Y.C."/>
            <person name="Lind M."/>
            <person name="Lindquist E."/>
            <person name="Lombard V."/>
            <person name="Lucas S."/>
            <person name="Lunden K."/>
            <person name="Morin E."/>
            <person name="Murat C."/>
            <person name="Park J."/>
            <person name="Raffaello T."/>
            <person name="Rouze P."/>
            <person name="Salamov A."/>
            <person name="Schmutz J."/>
            <person name="Solheim H."/>
            <person name="Stahlberg J."/>
            <person name="Velez H."/>
            <person name="de Vries R.P."/>
            <person name="Wiebenga A."/>
            <person name="Woodward S."/>
            <person name="Yakovlev I."/>
            <person name="Garbelotto M."/>
            <person name="Martin F."/>
            <person name="Grigoriev I.V."/>
            <person name="Stenlid J."/>
        </authorList>
    </citation>
    <scope>NUCLEOTIDE SEQUENCE [LARGE SCALE GENOMIC DNA]</scope>
    <source>
        <strain evidence="6 7">TC 32-1</strain>
    </source>
</reference>
<dbReference type="GO" id="GO:0008270">
    <property type="term" value="F:zinc ion binding"/>
    <property type="evidence" value="ECO:0007669"/>
    <property type="project" value="UniProtKB-KW"/>
</dbReference>
<accession>W4JZK0</accession>
<keyword evidence="1" id="KW-0479">Metal-binding</keyword>
<dbReference type="AlphaFoldDB" id="W4JZK0"/>
<feature type="domain" description="ZZ-type" evidence="5">
    <location>
        <begin position="411"/>
        <end position="457"/>
    </location>
</feature>
<feature type="region of interest" description="Disordered" evidence="4">
    <location>
        <begin position="134"/>
        <end position="231"/>
    </location>
</feature>
<dbReference type="EMBL" id="KI925461">
    <property type="protein sequence ID" value="ETW79008.1"/>
    <property type="molecule type" value="Genomic_DNA"/>
</dbReference>
<dbReference type="STRING" id="747525.W4JZK0"/>
<dbReference type="KEGG" id="hir:HETIRDRAFT_151559"/>
<organism evidence="6 7">
    <name type="scientific">Heterobasidion irregulare (strain TC 32-1)</name>
    <dbReference type="NCBI Taxonomy" id="747525"/>
    <lineage>
        <taxon>Eukaryota</taxon>
        <taxon>Fungi</taxon>
        <taxon>Dikarya</taxon>
        <taxon>Basidiomycota</taxon>
        <taxon>Agaricomycotina</taxon>
        <taxon>Agaricomycetes</taxon>
        <taxon>Russulales</taxon>
        <taxon>Bondarzewiaceae</taxon>
        <taxon>Heterobasidion</taxon>
        <taxon>Heterobasidion annosum species complex</taxon>
    </lineage>
</organism>
<feature type="domain" description="ZZ-type" evidence="5">
    <location>
        <begin position="498"/>
        <end position="542"/>
    </location>
</feature>
<evidence type="ECO:0000256" key="2">
    <source>
        <dbReference type="ARBA" id="ARBA00022771"/>
    </source>
</evidence>
<proteinExistence type="predicted"/>
<dbReference type="SMART" id="SM00291">
    <property type="entry name" value="ZnF_ZZ"/>
    <property type="match status" value="3"/>
</dbReference>
<dbReference type="OrthoDB" id="661148at2759"/>
<dbReference type="InParanoid" id="W4JZK0"/>
<evidence type="ECO:0000256" key="3">
    <source>
        <dbReference type="ARBA" id="ARBA00022833"/>
    </source>
</evidence>
<dbReference type="CDD" id="cd05992">
    <property type="entry name" value="PB1"/>
    <property type="match status" value="1"/>
</dbReference>
<keyword evidence="2" id="KW-0863">Zinc-finger</keyword>
<gene>
    <name evidence="6" type="ORF">HETIRDRAFT_151559</name>
</gene>
<evidence type="ECO:0000313" key="6">
    <source>
        <dbReference type="EMBL" id="ETW79008.1"/>
    </source>
</evidence>
<evidence type="ECO:0000256" key="4">
    <source>
        <dbReference type="SAM" id="MobiDB-lite"/>
    </source>
</evidence>
<feature type="compositionally biased region" description="Low complexity" evidence="4">
    <location>
        <begin position="205"/>
        <end position="227"/>
    </location>
</feature>